<dbReference type="InterPro" id="IPR015943">
    <property type="entry name" value="WD40/YVTN_repeat-like_dom_sf"/>
</dbReference>
<protein>
    <recommendedName>
        <fullName evidence="4">Sortilin N-terminal domain-containing protein</fullName>
    </recommendedName>
</protein>
<keyword evidence="3" id="KW-1185">Reference proteome</keyword>
<dbReference type="OrthoDB" id="197823at2157"/>
<dbReference type="InterPro" id="IPR050310">
    <property type="entry name" value="VPS10-sortilin"/>
</dbReference>
<sequence length="323" mass="34609">MKKKGSSKNKKYGLIIIPIVIIVAIIISLLSQNNIDTPTSKLHGPWSDIHGVGMFLSGNVDTLYLATHQGLFEKTNVGWQRVGNDNADLMGFSMNHETNTMYSSGHPKTGGNLGFRMSEDNGNSWKTISKVKDTPVDFHAMTASQAQKGLIYGSPGGGYELFVTSDNGVSWSSPDIPNQIMSLAADPLDPNRVYAGTKSGLYVSNDQGKQWEQVNSDIERGVVTGIGFSSDGKTMYAFSTLDGNGMIVKSMDGGNTMVKTSGQIIDARGIWNFAPGRDGEIYAIAAQQVASGIAMSVYKTENGGSTWILEGTNNSELALTAES</sequence>
<evidence type="ECO:0000256" key="1">
    <source>
        <dbReference type="SAM" id="Phobius"/>
    </source>
</evidence>
<dbReference type="KEGG" id="nue:C5F50_04060"/>
<evidence type="ECO:0000313" key="3">
    <source>
        <dbReference type="Proteomes" id="UP000509478"/>
    </source>
</evidence>
<dbReference type="SUPFAM" id="SSF110296">
    <property type="entry name" value="Oligoxyloglucan reducing end-specific cellobiohydrolase"/>
    <property type="match status" value="1"/>
</dbReference>
<dbReference type="PANTHER" id="PTHR12106">
    <property type="entry name" value="SORTILIN RELATED"/>
    <property type="match status" value="1"/>
</dbReference>
<feature type="transmembrane region" description="Helical" evidence="1">
    <location>
        <begin position="12"/>
        <end position="31"/>
    </location>
</feature>
<evidence type="ECO:0000313" key="2">
    <source>
        <dbReference type="EMBL" id="QLH06340.1"/>
    </source>
</evidence>
<evidence type="ECO:0008006" key="4">
    <source>
        <dbReference type="Google" id="ProtNLM"/>
    </source>
</evidence>
<organism evidence="2 3">
    <name type="scientific">Nitrosopumilus ureiphilus</name>
    <dbReference type="NCBI Taxonomy" id="1470067"/>
    <lineage>
        <taxon>Archaea</taxon>
        <taxon>Nitrososphaerota</taxon>
        <taxon>Nitrososphaeria</taxon>
        <taxon>Nitrosopumilales</taxon>
        <taxon>Nitrosopumilaceae</taxon>
        <taxon>Nitrosopumilus</taxon>
    </lineage>
</organism>
<keyword evidence="1" id="KW-0812">Transmembrane</keyword>
<dbReference type="Proteomes" id="UP000509478">
    <property type="component" value="Chromosome"/>
</dbReference>
<dbReference type="RefSeq" id="WP_179372414.1">
    <property type="nucleotide sequence ID" value="NZ_CP026995.1"/>
</dbReference>
<keyword evidence="1" id="KW-0472">Membrane</keyword>
<dbReference type="AlphaFoldDB" id="A0A7D5R2Q5"/>
<name>A0A7D5R2Q5_9ARCH</name>
<accession>A0A7D5R2Q5</accession>
<gene>
    <name evidence="2" type="ORF">C5F50_04060</name>
</gene>
<dbReference type="EMBL" id="CP026995">
    <property type="protein sequence ID" value="QLH06340.1"/>
    <property type="molecule type" value="Genomic_DNA"/>
</dbReference>
<keyword evidence="1" id="KW-1133">Transmembrane helix</keyword>
<reference evidence="2 3" key="1">
    <citation type="submission" date="2018-02" db="EMBL/GenBank/DDBJ databases">
        <title>Complete genome of Nitrosopumilus ureaphilus PS0.</title>
        <authorList>
            <person name="Qin W."/>
            <person name="Zheng Y."/>
            <person name="Stahl D.A."/>
        </authorList>
    </citation>
    <scope>NUCLEOTIDE SEQUENCE [LARGE SCALE GENOMIC DNA]</scope>
    <source>
        <strain evidence="2 3">PS0</strain>
    </source>
</reference>
<dbReference type="Gene3D" id="2.130.10.10">
    <property type="entry name" value="YVTN repeat-like/Quinoprotein amine dehydrogenase"/>
    <property type="match status" value="2"/>
</dbReference>
<dbReference type="PANTHER" id="PTHR12106:SF27">
    <property type="entry name" value="SORTILIN-RELATED RECEPTOR"/>
    <property type="match status" value="1"/>
</dbReference>
<proteinExistence type="predicted"/>
<dbReference type="GeneID" id="56067216"/>